<name>A0A2S6IC41_9ACTN</name>
<reference evidence="1 2" key="1">
    <citation type="submission" date="2018-02" db="EMBL/GenBank/DDBJ databases">
        <title>Genomic Encyclopedia of Archaeal and Bacterial Type Strains, Phase II (KMG-II): from individual species to whole genera.</title>
        <authorList>
            <person name="Goeker M."/>
        </authorList>
    </citation>
    <scope>NUCLEOTIDE SEQUENCE [LARGE SCALE GENOMIC DNA]</scope>
    <source>
        <strain evidence="1 2">DSM 22857</strain>
    </source>
</reference>
<proteinExistence type="predicted"/>
<comment type="caution">
    <text evidence="1">The sequence shown here is derived from an EMBL/GenBank/DDBJ whole genome shotgun (WGS) entry which is preliminary data.</text>
</comment>
<organism evidence="1 2">
    <name type="scientific">Kineococcus xinjiangensis</name>
    <dbReference type="NCBI Taxonomy" id="512762"/>
    <lineage>
        <taxon>Bacteria</taxon>
        <taxon>Bacillati</taxon>
        <taxon>Actinomycetota</taxon>
        <taxon>Actinomycetes</taxon>
        <taxon>Kineosporiales</taxon>
        <taxon>Kineosporiaceae</taxon>
        <taxon>Kineococcus</taxon>
    </lineage>
</organism>
<accession>A0A2S6IC41</accession>
<protein>
    <submittedName>
        <fullName evidence="1">Uncharacterized protein</fullName>
    </submittedName>
</protein>
<sequence>MSHGDHLVRAQMQAAIAAVQALAPAPHGPLIAITPAGVWGNPWEGHRFDGADIDDHALVIRLGGGHLILRLQAPRLLAHEHDYVILEAEHLTQVITPYGGGTQRSQSWDDAHLRLTWNPDRALQDWGPQGPIEDTP</sequence>
<evidence type="ECO:0000313" key="2">
    <source>
        <dbReference type="Proteomes" id="UP000239485"/>
    </source>
</evidence>
<gene>
    <name evidence="1" type="ORF">CLV92_1269</name>
</gene>
<evidence type="ECO:0000313" key="1">
    <source>
        <dbReference type="EMBL" id="PPK90200.1"/>
    </source>
</evidence>
<dbReference type="EMBL" id="PTJD01000026">
    <property type="protein sequence ID" value="PPK90200.1"/>
    <property type="molecule type" value="Genomic_DNA"/>
</dbReference>
<keyword evidence="2" id="KW-1185">Reference proteome</keyword>
<dbReference type="AlphaFoldDB" id="A0A2S6IC41"/>
<dbReference type="RefSeq" id="WP_104435904.1">
    <property type="nucleotide sequence ID" value="NZ_PTJD01000026.1"/>
</dbReference>
<dbReference type="Proteomes" id="UP000239485">
    <property type="component" value="Unassembled WGS sequence"/>
</dbReference>